<feature type="region of interest" description="Disordered" evidence="1">
    <location>
        <begin position="50"/>
        <end position="132"/>
    </location>
</feature>
<dbReference type="Proteomes" id="UP000283210">
    <property type="component" value="Chromosome 11"/>
</dbReference>
<dbReference type="AlphaFoldDB" id="A0A437CVS7"/>
<sequence>MAKTNLTERAGSCRRRGHASTVRIDLQAAVRSGAARRAGRRAVLTDSVPGCSLTVAPEPTCDGLKNTHHAPVRGPGKMPRTKQNHPKNLKDKIEEAQKQLTEPKASQKAADNTKGLKRKKIVGESQKLPKSQ</sequence>
<reference evidence="2 3" key="1">
    <citation type="submission" date="2018-11" db="EMBL/GenBank/DDBJ databases">
        <authorList>
            <person name="Lopez-Roques C."/>
            <person name="Donnadieu C."/>
            <person name="Bouchez O."/>
            <person name="Klopp C."/>
            <person name="Cabau C."/>
            <person name="Zahm M."/>
        </authorList>
    </citation>
    <scope>NUCLEOTIDE SEQUENCE [LARGE SCALE GENOMIC DNA]</scope>
    <source>
        <strain evidence="2">RS831</strain>
        <tissue evidence="2">Whole body</tissue>
    </source>
</reference>
<feature type="compositionally biased region" description="Basic and acidic residues" evidence="1">
    <location>
        <begin position="88"/>
        <end position="97"/>
    </location>
</feature>
<dbReference type="EMBL" id="CM012447">
    <property type="protein sequence ID" value="RVE66674.1"/>
    <property type="molecule type" value="Genomic_DNA"/>
</dbReference>
<protein>
    <submittedName>
        <fullName evidence="2">Uncharacterized protein</fullName>
    </submittedName>
</protein>
<organism evidence="2 3">
    <name type="scientific">Oryzias javanicus</name>
    <name type="common">Javanese ricefish</name>
    <name type="synonym">Aplocheilus javanicus</name>
    <dbReference type="NCBI Taxonomy" id="123683"/>
    <lineage>
        <taxon>Eukaryota</taxon>
        <taxon>Metazoa</taxon>
        <taxon>Chordata</taxon>
        <taxon>Craniata</taxon>
        <taxon>Vertebrata</taxon>
        <taxon>Euteleostomi</taxon>
        <taxon>Actinopterygii</taxon>
        <taxon>Neopterygii</taxon>
        <taxon>Teleostei</taxon>
        <taxon>Neoteleostei</taxon>
        <taxon>Acanthomorphata</taxon>
        <taxon>Ovalentaria</taxon>
        <taxon>Atherinomorphae</taxon>
        <taxon>Beloniformes</taxon>
        <taxon>Adrianichthyidae</taxon>
        <taxon>Oryziinae</taxon>
        <taxon>Oryzias</taxon>
    </lineage>
</organism>
<keyword evidence="3" id="KW-1185">Reference proteome</keyword>
<feature type="region of interest" description="Disordered" evidence="1">
    <location>
        <begin position="1"/>
        <end position="20"/>
    </location>
</feature>
<reference evidence="2 3" key="2">
    <citation type="submission" date="2019-01" db="EMBL/GenBank/DDBJ databases">
        <title>A chromosome length genome reference of the Java medaka (oryzias javanicus).</title>
        <authorList>
            <person name="Herpin A."/>
            <person name="Takehana Y."/>
            <person name="Naruse K."/>
            <person name="Ansai S."/>
            <person name="Kawaguchi M."/>
        </authorList>
    </citation>
    <scope>NUCLEOTIDE SEQUENCE [LARGE SCALE GENOMIC DNA]</scope>
    <source>
        <strain evidence="2">RS831</strain>
        <tissue evidence="2">Whole body</tissue>
    </source>
</reference>
<proteinExistence type="predicted"/>
<evidence type="ECO:0000313" key="3">
    <source>
        <dbReference type="Proteomes" id="UP000283210"/>
    </source>
</evidence>
<gene>
    <name evidence="2" type="ORF">OJAV_G00109580</name>
</gene>
<accession>A0A437CVS7</accession>
<name>A0A437CVS7_ORYJA</name>
<evidence type="ECO:0000256" key="1">
    <source>
        <dbReference type="SAM" id="MobiDB-lite"/>
    </source>
</evidence>
<evidence type="ECO:0000313" key="2">
    <source>
        <dbReference type="EMBL" id="RVE66674.1"/>
    </source>
</evidence>
<dbReference type="OrthoDB" id="10563000at2759"/>